<proteinExistence type="predicted"/>
<protein>
    <submittedName>
        <fullName evidence="1">Uncharacterized protein</fullName>
    </submittedName>
</protein>
<sequence length="88" mass="9902">MTTIKIVFALLDSLFDDGPLDQLRVDVRSTAGPPSNSQDYFAFEHLKKMSTEAFKQVQPKVLVHEEPYASNVFVESDSKEARISVIID</sequence>
<evidence type="ECO:0000313" key="1">
    <source>
        <dbReference type="EMBL" id="KAJ1346718.1"/>
    </source>
</evidence>
<accession>A0AAD5LX77</accession>
<keyword evidence="2" id="KW-1185">Reference proteome</keyword>
<dbReference type="EMBL" id="JAHQIW010000211">
    <property type="protein sequence ID" value="KAJ1346718.1"/>
    <property type="molecule type" value="Genomic_DNA"/>
</dbReference>
<comment type="caution">
    <text evidence="1">The sequence shown here is derived from an EMBL/GenBank/DDBJ whole genome shotgun (WGS) entry which is preliminary data.</text>
</comment>
<reference evidence="1" key="1">
    <citation type="submission" date="2021-06" db="EMBL/GenBank/DDBJ databases">
        <title>Parelaphostrongylus tenuis whole genome reference sequence.</title>
        <authorList>
            <person name="Garwood T.J."/>
            <person name="Larsen P.A."/>
            <person name="Fountain-Jones N.M."/>
            <person name="Garbe J.R."/>
            <person name="Macchietto M.G."/>
            <person name="Kania S.A."/>
            <person name="Gerhold R.W."/>
            <person name="Richards J.E."/>
            <person name="Wolf T.M."/>
        </authorList>
    </citation>
    <scope>NUCLEOTIDE SEQUENCE</scope>
    <source>
        <strain evidence="1">MNPRO001-30</strain>
        <tissue evidence="1">Meninges</tissue>
    </source>
</reference>
<gene>
    <name evidence="1" type="ORF">KIN20_001607</name>
</gene>
<dbReference type="Proteomes" id="UP001196413">
    <property type="component" value="Unassembled WGS sequence"/>
</dbReference>
<dbReference type="AlphaFoldDB" id="A0AAD5LX77"/>
<organism evidence="1 2">
    <name type="scientific">Parelaphostrongylus tenuis</name>
    <name type="common">Meningeal worm</name>
    <dbReference type="NCBI Taxonomy" id="148309"/>
    <lineage>
        <taxon>Eukaryota</taxon>
        <taxon>Metazoa</taxon>
        <taxon>Ecdysozoa</taxon>
        <taxon>Nematoda</taxon>
        <taxon>Chromadorea</taxon>
        <taxon>Rhabditida</taxon>
        <taxon>Rhabditina</taxon>
        <taxon>Rhabditomorpha</taxon>
        <taxon>Strongyloidea</taxon>
        <taxon>Metastrongylidae</taxon>
        <taxon>Parelaphostrongylus</taxon>
    </lineage>
</organism>
<name>A0AAD5LX77_PARTN</name>
<evidence type="ECO:0000313" key="2">
    <source>
        <dbReference type="Proteomes" id="UP001196413"/>
    </source>
</evidence>